<accession>A0A6B1DQZ6</accession>
<sequence>MSPVSFRAGIVGAGGIARAHLRALQTLDHVEVAAVADVVPGKAREMADLYGIPQAFDSHRDLVAQDNLDAVHVCTFNQAHRDPTVDALNAGKHVIVEKPMAARLDHATDMVKASRDNDRLLMCAIKTRFSDDLLTAREVVESGDLGDIYYAETVAQRRRGIPGRTFISEKTAGFGATADIGVYALDAVLWLMEHPQPVSVSGMTLTHIGHGGPPTRGVHWQWDPAQLDVEEFGAGWVRFDNGAAMVIKSVWAMHMDSVGETFVLGREGGLRLTPELTVFRDSWGVLSDIRLGVEASHPHVQFQRECEAFYAAIESGGPSPIDPWQALMTNVIIQGLLDSSRQGGREVPVSMPLPPP</sequence>
<dbReference type="SUPFAM" id="SSF55347">
    <property type="entry name" value="Glyceraldehyde-3-phosphate dehydrogenase-like, C-terminal domain"/>
    <property type="match status" value="1"/>
</dbReference>
<dbReference type="InterPro" id="IPR036291">
    <property type="entry name" value="NAD(P)-bd_dom_sf"/>
</dbReference>
<dbReference type="Gene3D" id="3.30.360.10">
    <property type="entry name" value="Dihydrodipicolinate Reductase, domain 2"/>
    <property type="match status" value="1"/>
</dbReference>
<dbReference type="PANTHER" id="PTHR43249">
    <property type="entry name" value="UDP-N-ACETYL-2-AMINO-2-DEOXY-D-GLUCURONATE OXIDASE"/>
    <property type="match status" value="1"/>
</dbReference>
<dbReference type="EMBL" id="VXPY01000013">
    <property type="protein sequence ID" value="MYD89152.1"/>
    <property type="molecule type" value="Genomic_DNA"/>
</dbReference>
<dbReference type="GO" id="GO:0000166">
    <property type="term" value="F:nucleotide binding"/>
    <property type="evidence" value="ECO:0007669"/>
    <property type="project" value="InterPro"/>
</dbReference>
<dbReference type="Gene3D" id="3.40.50.720">
    <property type="entry name" value="NAD(P)-binding Rossmann-like Domain"/>
    <property type="match status" value="1"/>
</dbReference>
<dbReference type="Pfam" id="PF01408">
    <property type="entry name" value="GFO_IDH_MocA"/>
    <property type="match status" value="1"/>
</dbReference>
<gene>
    <name evidence="3" type="ORF">F4Y08_02265</name>
</gene>
<dbReference type="InterPro" id="IPR000683">
    <property type="entry name" value="Gfo/Idh/MocA-like_OxRdtase_N"/>
</dbReference>
<feature type="domain" description="Gfo/Idh/MocA-like oxidoreductase N-terminal" evidence="1">
    <location>
        <begin position="6"/>
        <end position="122"/>
    </location>
</feature>
<evidence type="ECO:0000313" key="3">
    <source>
        <dbReference type="EMBL" id="MYD89152.1"/>
    </source>
</evidence>
<protein>
    <submittedName>
        <fullName evidence="3">Gfo/Idh/MocA family oxidoreductase</fullName>
    </submittedName>
</protein>
<dbReference type="InterPro" id="IPR052515">
    <property type="entry name" value="Gfo/Idh/MocA_Oxidoreductase"/>
</dbReference>
<feature type="domain" description="GFO/IDH/MocA-like oxidoreductase" evidence="2">
    <location>
        <begin position="134"/>
        <end position="270"/>
    </location>
</feature>
<dbReference type="AlphaFoldDB" id="A0A6B1DQZ6"/>
<comment type="caution">
    <text evidence="3">The sequence shown here is derived from an EMBL/GenBank/DDBJ whole genome shotgun (WGS) entry which is preliminary data.</text>
</comment>
<dbReference type="SUPFAM" id="SSF51735">
    <property type="entry name" value="NAD(P)-binding Rossmann-fold domains"/>
    <property type="match status" value="1"/>
</dbReference>
<name>A0A6B1DQZ6_9CHLR</name>
<evidence type="ECO:0000259" key="2">
    <source>
        <dbReference type="Pfam" id="PF22725"/>
    </source>
</evidence>
<dbReference type="InterPro" id="IPR055170">
    <property type="entry name" value="GFO_IDH_MocA-like_dom"/>
</dbReference>
<reference evidence="3" key="1">
    <citation type="submission" date="2019-09" db="EMBL/GenBank/DDBJ databases">
        <title>Characterisation of the sponge microbiome using genome-centric metagenomics.</title>
        <authorList>
            <person name="Engelberts J.P."/>
            <person name="Robbins S.J."/>
            <person name="De Goeij J.M."/>
            <person name="Aranda M."/>
            <person name="Bell S.C."/>
            <person name="Webster N.S."/>
        </authorList>
    </citation>
    <scope>NUCLEOTIDE SEQUENCE</scope>
    <source>
        <strain evidence="3">SB0662_bin_9</strain>
    </source>
</reference>
<dbReference type="PANTHER" id="PTHR43249:SF1">
    <property type="entry name" value="D-GLUCOSIDE 3-DEHYDROGENASE"/>
    <property type="match status" value="1"/>
</dbReference>
<organism evidence="3">
    <name type="scientific">Caldilineaceae bacterium SB0662_bin_9</name>
    <dbReference type="NCBI Taxonomy" id="2605258"/>
    <lineage>
        <taxon>Bacteria</taxon>
        <taxon>Bacillati</taxon>
        <taxon>Chloroflexota</taxon>
        <taxon>Caldilineae</taxon>
        <taxon>Caldilineales</taxon>
        <taxon>Caldilineaceae</taxon>
    </lineage>
</organism>
<evidence type="ECO:0000259" key="1">
    <source>
        <dbReference type="Pfam" id="PF01408"/>
    </source>
</evidence>
<proteinExistence type="predicted"/>
<dbReference type="Pfam" id="PF22725">
    <property type="entry name" value="GFO_IDH_MocA_C3"/>
    <property type="match status" value="1"/>
</dbReference>